<evidence type="ECO:0000259" key="1">
    <source>
        <dbReference type="Pfam" id="PF04986"/>
    </source>
</evidence>
<protein>
    <submittedName>
        <fullName evidence="2">Transposase</fullName>
    </submittedName>
</protein>
<dbReference type="STRING" id="1367852.SAMN05216516_11036"/>
<dbReference type="Pfam" id="PF04986">
    <property type="entry name" value="Y2_Tnp"/>
    <property type="match status" value="1"/>
</dbReference>
<sequence length="133" mass="15353">MVNHYLDHRMGKHKRQTLSQKEMIGRYISHVPARHFKIVRYSGFLDNRKTGMLLSLVYEAPRMQARKKLEKPGFIVLMKGFVGTDPYKCILCGNRLRFAGSQAATHAMNFLSQRLYEVEKNEGCGCQSWTCVP</sequence>
<gene>
    <name evidence="2" type="ORF">SAMN05216516_11036</name>
</gene>
<evidence type="ECO:0000313" key="3">
    <source>
        <dbReference type="Proteomes" id="UP000242222"/>
    </source>
</evidence>
<dbReference type="GO" id="GO:0004803">
    <property type="term" value="F:transposase activity"/>
    <property type="evidence" value="ECO:0007669"/>
    <property type="project" value="InterPro"/>
</dbReference>
<evidence type="ECO:0000313" key="2">
    <source>
        <dbReference type="EMBL" id="SFN54808.1"/>
    </source>
</evidence>
<dbReference type="EMBL" id="FOVC01000010">
    <property type="protein sequence ID" value="SFN54808.1"/>
    <property type="molecule type" value="Genomic_DNA"/>
</dbReference>
<dbReference type="GO" id="GO:0006313">
    <property type="term" value="P:DNA transposition"/>
    <property type="evidence" value="ECO:0007669"/>
    <property type="project" value="InterPro"/>
</dbReference>
<accession>A0A1I4ZX92</accession>
<feature type="domain" description="Transposase IS801/IS1294" evidence="1">
    <location>
        <begin position="4"/>
        <end position="47"/>
    </location>
</feature>
<reference evidence="3" key="1">
    <citation type="submission" date="2016-10" db="EMBL/GenBank/DDBJ databases">
        <authorList>
            <person name="Varghese N."/>
            <person name="Submissions S."/>
        </authorList>
    </citation>
    <scope>NUCLEOTIDE SEQUENCE [LARGE SCALE GENOMIC DNA]</scope>
    <source>
        <strain evidence="3">N6PO6</strain>
    </source>
</reference>
<dbReference type="AlphaFoldDB" id="A0A1I4ZX92"/>
<organism evidence="2 3">
    <name type="scientific">Izhakiella capsodis</name>
    <dbReference type="NCBI Taxonomy" id="1367852"/>
    <lineage>
        <taxon>Bacteria</taxon>
        <taxon>Pseudomonadati</taxon>
        <taxon>Pseudomonadota</taxon>
        <taxon>Gammaproteobacteria</taxon>
        <taxon>Enterobacterales</taxon>
        <taxon>Erwiniaceae</taxon>
        <taxon>Izhakiella</taxon>
    </lineage>
</organism>
<proteinExistence type="predicted"/>
<dbReference type="Proteomes" id="UP000242222">
    <property type="component" value="Unassembled WGS sequence"/>
</dbReference>
<keyword evidence="3" id="KW-1185">Reference proteome</keyword>
<dbReference type="GO" id="GO:0003677">
    <property type="term" value="F:DNA binding"/>
    <property type="evidence" value="ECO:0007669"/>
    <property type="project" value="InterPro"/>
</dbReference>
<name>A0A1I4ZX92_9GAMM</name>
<dbReference type="InterPro" id="IPR007069">
    <property type="entry name" value="Transposase_32"/>
</dbReference>